<evidence type="ECO:0000256" key="7">
    <source>
        <dbReference type="PROSITE-ProRule" id="PRU00946"/>
    </source>
</evidence>
<dbReference type="AlphaFoldDB" id="A0A8D8CR54"/>
<dbReference type="EMBL" id="HBUE01134415">
    <property type="protein sequence ID" value="CAG6498076.1"/>
    <property type="molecule type" value="Transcribed_RNA"/>
</dbReference>
<dbReference type="GO" id="GO:0004483">
    <property type="term" value="F:methyltransferase cap1 activity"/>
    <property type="evidence" value="ECO:0007669"/>
    <property type="project" value="TreeGrafter"/>
</dbReference>
<dbReference type="PANTHER" id="PTHR16121">
    <property type="entry name" value="CAP-SPECIFIC MRNA (NUCLEOSIDE-2'-O-)-METHYLTRANSFERASE 1-RELATED"/>
    <property type="match status" value="1"/>
</dbReference>
<keyword evidence="5 7" id="KW-0949">S-adenosyl-L-methionine</keyword>
<dbReference type="PROSITE" id="PS51614">
    <property type="entry name" value="SAM_MT_ADRIFT"/>
    <property type="match status" value="1"/>
</dbReference>
<accession>A0A8D8CR54</accession>
<reference evidence="10" key="1">
    <citation type="submission" date="2021-05" db="EMBL/GenBank/DDBJ databases">
        <authorList>
            <person name="Alioto T."/>
            <person name="Alioto T."/>
            <person name="Gomez Garrido J."/>
        </authorList>
    </citation>
    <scope>NUCLEOTIDE SEQUENCE</scope>
</reference>
<evidence type="ECO:0000256" key="2">
    <source>
        <dbReference type="ARBA" id="ARBA00021134"/>
    </source>
</evidence>
<evidence type="ECO:0000313" key="10">
    <source>
        <dbReference type="EMBL" id="CAG6498076.1"/>
    </source>
</evidence>
<feature type="domain" description="Adrift-type SAM-dependent 2'-O-MTase" evidence="9">
    <location>
        <begin position="132"/>
        <end position="342"/>
    </location>
</feature>
<feature type="compositionally biased region" description="Basic residues" evidence="8">
    <location>
        <begin position="1"/>
        <end position="10"/>
    </location>
</feature>
<dbReference type="InterPro" id="IPR002877">
    <property type="entry name" value="RNA_MeTrfase_FtsJ_dom"/>
</dbReference>
<comment type="catalytic activity">
    <reaction evidence="6">
        <text>a 5'-end (N(7)-methyl 5'-triphosphoguanosine)-(2'-O-methyl-ribonucleoside)-(ribonucleotide) in mRNA + S-adenosyl-L-methionine = a 5'-end (N(7)-methyl 5'-triphosphoguanosine)-(2'-O-methyl-ribonucleoside)-(2'-O-methyl-ribonucleotide) in mRNA + S-adenosyl-L-homocysteine + H(+)</text>
        <dbReference type="Rhea" id="RHEA:67024"/>
        <dbReference type="Rhea" id="RHEA-COMP:17169"/>
        <dbReference type="Rhea" id="RHEA-COMP:17170"/>
        <dbReference type="ChEBI" id="CHEBI:15378"/>
        <dbReference type="ChEBI" id="CHEBI:57856"/>
        <dbReference type="ChEBI" id="CHEBI:59789"/>
        <dbReference type="ChEBI" id="CHEBI:167612"/>
        <dbReference type="ChEBI" id="CHEBI:167614"/>
        <dbReference type="EC" id="2.1.1.296"/>
    </reaction>
</comment>
<name>A0A8D8CR54_CULPI</name>
<feature type="compositionally biased region" description="Basic and acidic residues" evidence="8">
    <location>
        <begin position="12"/>
        <end position="22"/>
    </location>
</feature>
<dbReference type="GO" id="GO:0005634">
    <property type="term" value="C:nucleus"/>
    <property type="evidence" value="ECO:0007669"/>
    <property type="project" value="UniProtKB-ARBA"/>
</dbReference>
<evidence type="ECO:0000256" key="1">
    <source>
        <dbReference type="ARBA" id="ARBA00012770"/>
    </source>
</evidence>
<feature type="binding site" evidence="7">
    <location>
        <position position="168"/>
    </location>
    <ligand>
        <name>S-adenosyl-L-methionine</name>
        <dbReference type="ChEBI" id="CHEBI:59789"/>
    </ligand>
</feature>
<evidence type="ECO:0000256" key="8">
    <source>
        <dbReference type="SAM" id="MobiDB-lite"/>
    </source>
</evidence>
<dbReference type="PANTHER" id="PTHR16121:SF2">
    <property type="entry name" value="CAP-SPECIFIC MRNA (NUCLEOSIDE-2'-O-)-METHYLTRANSFERASE 2"/>
    <property type="match status" value="1"/>
</dbReference>
<evidence type="ECO:0000256" key="4">
    <source>
        <dbReference type="ARBA" id="ARBA00022679"/>
    </source>
</evidence>
<dbReference type="SUPFAM" id="SSF53335">
    <property type="entry name" value="S-adenosyl-L-methionine-dependent methyltransferases"/>
    <property type="match status" value="1"/>
</dbReference>
<feature type="region of interest" description="Disordered" evidence="8">
    <location>
        <begin position="451"/>
        <end position="470"/>
    </location>
</feature>
<evidence type="ECO:0000256" key="5">
    <source>
        <dbReference type="ARBA" id="ARBA00022691"/>
    </source>
</evidence>
<feature type="binding site" evidence="7">
    <location>
        <position position="187"/>
    </location>
    <ligand>
        <name>S-adenosyl-L-methionine</name>
        <dbReference type="ChEBI" id="CHEBI:59789"/>
    </ligand>
</feature>
<protein>
    <recommendedName>
        <fullName evidence="2">Cap-specific mRNA (nucleoside-2'-O-)-methyltransferase 2</fullName>
        <ecNumber evidence="1">2.1.1.296</ecNumber>
    </recommendedName>
</protein>
<dbReference type="InterPro" id="IPR050851">
    <property type="entry name" value="mRNA_Cap_2O-Ribose_MeTrfase"/>
</dbReference>
<organism evidence="10">
    <name type="scientific">Culex pipiens</name>
    <name type="common">House mosquito</name>
    <dbReference type="NCBI Taxonomy" id="7175"/>
    <lineage>
        <taxon>Eukaryota</taxon>
        <taxon>Metazoa</taxon>
        <taxon>Ecdysozoa</taxon>
        <taxon>Arthropoda</taxon>
        <taxon>Hexapoda</taxon>
        <taxon>Insecta</taxon>
        <taxon>Pterygota</taxon>
        <taxon>Neoptera</taxon>
        <taxon>Endopterygota</taxon>
        <taxon>Diptera</taxon>
        <taxon>Nematocera</taxon>
        <taxon>Culicoidea</taxon>
        <taxon>Culicidae</taxon>
        <taxon>Culicinae</taxon>
        <taxon>Culicini</taxon>
        <taxon>Culex</taxon>
        <taxon>Culex</taxon>
    </lineage>
</organism>
<dbReference type="EC" id="2.1.1.296" evidence="1"/>
<dbReference type="Gene3D" id="3.40.50.12760">
    <property type="match status" value="1"/>
</dbReference>
<evidence type="ECO:0000259" key="9">
    <source>
        <dbReference type="PROSITE" id="PS51614"/>
    </source>
</evidence>
<dbReference type="InterPro" id="IPR025807">
    <property type="entry name" value="Adrift-typ_MeTrfase"/>
</dbReference>
<proteinExistence type="predicted"/>
<dbReference type="GO" id="GO:0006370">
    <property type="term" value="P:7-methylguanosine mRNA capping"/>
    <property type="evidence" value="ECO:0007669"/>
    <property type="project" value="TreeGrafter"/>
</dbReference>
<keyword evidence="4 7" id="KW-0808">Transferase</keyword>
<evidence type="ECO:0000256" key="6">
    <source>
        <dbReference type="ARBA" id="ARBA00049477"/>
    </source>
</evidence>
<feature type="binding site" evidence="7">
    <location>
        <position position="255"/>
    </location>
    <ligand>
        <name>S-adenosyl-L-methionine</name>
        <dbReference type="ChEBI" id="CHEBI:59789"/>
    </ligand>
</feature>
<feature type="compositionally biased region" description="Polar residues" evidence="8">
    <location>
        <begin position="456"/>
        <end position="468"/>
    </location>
</feature>
<dbReference type="InterPro" id="IPR029063">
    <property type="entry name" value="SAM-dependent_MTases_sf"/>
</dbReference>
<feature type="region of interest" description="Disordered" evidence="8">
    <location>
        <begin position="1"/>
        <end position="26"/>
    </location>
</feature>
<dbReference type="Pfam" id="PF01728">
    <property type="entry name" value="FtsJ"/>
    <property type="match status" value="1"/>
</dbReference>
<sequence length="714" mass="82420">MPSRHNRPGRSNRPERSNRSSRDMNWSKLVREKPLGFGRMLRKEADWAVEQQFKKKFQFRRPVEHPPVLPPLESVFTVPAYTVDQLQKDKSDLNAVKNRLNDFEIGEWHQHTRRRSSLFPILQELRHRVRAEFVTQAFAKLYECVAAYELVPGDAAEFYSVHLCEAPGAFITGLNHYLRLTRGNIRWQWFANTLNPYYEGNSMGNMITDDRFILETLDRWCFGEDCTGDIMKRENLDAITRRASEFPMVNLVTADGSIDCLDVPESQEEHVAPLHLAEAVTALKMLTQGGSFILKMFTMFEHTSVDLLYLLYVCFDELNVFKPCTSKPGNSEVYVIAKGYRRPDGIDAYLDRMFANLSSTKAMFDLATLPEDFVEQVHRCAYMFLCFQQDVIEHNIHYYRKVDSEEEQKLEWVKSQMCRKFFDVYRIKPIRPSEAILNGVDIVNGSVNINPRDHSGTYNERSTNSSLSGDLKRKQLRDKLKNLTLNKPRFNPRSKLNDRPFGPRKPCHELISLSCGKTIETLYSSKFATLSYVKFLSEVIDAASTWNVLPKDEPRPPLFTLTRATYTLKIDIQMYAALTSYNLYEKELFRVLLKSITELPLQEGIDHLIVENWLPLTQFSVGLVFFLKTYVFDGVECTSEPPILLKFYGLKTDGIASLQHLNEGLQSEDSRESPAKTVLGIVPIRLLFDGGFYYALLNYNNRLCLQYCSELLGK</sequence>
<dbReference type="GO" id="GO:0005737">
    <property type="term" value="C:cytoplasm"/>
    <property type="evidence" value="ECO:0007669"/>
    <property type="project" value="TreeGrafter"/>
</dbReference>
<dbReference type="GO" id="GO:0120550">
    <property type="term" value="F:methyltransferase cap2 activity"/>
    <property type="evidence" value="ECO:0007669"/>
    <property type="project" value="UniProtKB-EC"/>
</dbReference>
<keyword evidence="3 7" id="KW-0489">Methyltransferase</keyword>
<evidence type="ECO:0000256" key="3">
    <source>
        <dbReference type="ARBA" id="ARBA00022603"/>
    </source>
</evidence>
<feature type="active site" description="Proton acceptor" evidence="7">
    <location>
        <position position="295"/>
    </location>
</feature>
<dbReference type="GO" id="GO:0032259">
    <property type="term" value="P:methylation"/>
    <property type="evidence" value="ECO:0007669"/>
    <property type="project" value="UniProtKB-KW"/>
</dbReference>